<feature type="region of interest" description="Disordered" evidence="1">
    <location>
        <begin position="104"/>
        <end position="168"/>
    </location>
</feature>
<evidence type="ECO:0000313" key="3">
    <source>
        <dbReference type="Proteomes" id="UP000593571"/>
    </source>
</evidence>
<dbReference type="EMBL" id="JACASE010000014">
    <property type="protein sequence ID" value="KAF6410634.1"/>
    <property type="molecule type" value="Genomic_DNA"/>
</dbReference>
<dbReference type="Proteomes" id="UP000593571">
    <property type="component" value="Unassembled WGS sequence"/>
</dbReference>
<dbReference type="AlphaFoldDB" id="A0A7J8CIB8"/>
<evidence type="ECO:0000256" key="1">
    <source>
        <dbReference type="SAM" id="MobiDB-lite"/>
    </source>
</evidence>
<protein>
    <submittedName>
        <fullName evidence="2">Uncharacterized protein</fullName>
    </submittedName>
</protein>
<evidence type="ECO:0000313" key="2">
    <source>
        <dbReference type="EMBL" id="KAF6410634.1"/>
    </source>
</evidence>
<reference evidence="2 3" key="1">
    <citation type="journal article" date="2020" name="Nature">
        <title>Six reference-quality genomes reveal evolution of bat adaptations.</title>
        <authorList>
            <person name="Jebb D."/>
            <person name="Huang Z."/>
            <person name="Pippel M."/>
            <person name="Hughes G.M."/>
            <person name="Lavrichenko K."/>
            <person name="Devanna P."/>
            <person name="Winkler S."/>
            <person name="Jermiin L.S."/>
            <person name="Skirmuntt E.C."/>
            <person name="Katzourakis A."/>
            <person name="Burkitt-Gray L."/>
            <person name="Ray D.A."/>
            <person name="Sullivan K.A.M."/>
            <person name="Roscito J.G."/>
            <person name="Kirilenko B.M."/>
            <person name="Davalos L.M."/>
            <person name="Corthals A.P."/>
            <person name="Power M.L."/>
            <person name="Jones G."/>
            <person name="Ransome R.D."/>
            <person name="Dechmann D.K.N."/>
            <person name="Locatelli A.G."/>
            <person name="Puechmaille S.J."/>
            <person name="Fedrigo O."/>
            <person name="Jarvis E.D."/>
            <person name="Hiller M."/>
            <person name="Vernes S.C."/>
            <person name="Myers E.W."/>
            <person name="Teeling E.C."/>
        </authorList>
    </citation>
    <scope>NUCLEOTIDE SEQUENCE [LARGE SCALE GENOMIC DNA]</scope>
    <source>
        <strain evidence="2">MRouAeg1</strain>
        <tissue evidence="2">Muscle</tissue>
    </source>
</reference>
<sequence length="168" mass="18229">MVMQGEPAPDPFLEMVEEGRGAGEAGELWQRGIQAGVRLRHLVVQVQLPPRHVAVHPGHQCGQGDAEPGPGAAGIDGRMKAWQPPSYTRVSRVAYRPTWGGSPGSWERGRVLGAGRGGVGGHRYARQAEDGHRGHHQLSVLQTEQTGPGHHGRDLDRCRGRRLLKNTD</sequence>
<comment type="caution">
    <text evidence="2">The sequence shown here is derived from an EMBL/GenBank/DDBJ whole genome shotgun (WGS) entry which is preliminary data.</text>
</comment>
<feature type="compositionally biased region" description="Gly residues" evidence="1">
    <location>
        <begin position="112"/>
        <end position="121"/>
    </location>
</feature>
<accession>A0A7J8CIB8</accession>
<organism evidence="2 3">
    <name type="scientific">Rousettus aegyptiacus</name>
    <name type="common">Egyptian fruit bat</name>
    <name type="synonym">Pteropus aegyptiacus</name>
    <dbReference type="NCBI Taxonomy" id="9407"/>
    <lineage>
        <taxon>Eukaryota</taxon>
        <taxon>Metazoa</taxon>
        <taxon>Chordata</taxon>
        <taxon>Craniata</taxon>
        <taxon>Vertebrata</taxon>
        <taxon>Euteleostomi</taxon>
        <taxon>Mammalia</taxon>
        <taxon>Eutheria</taxon>
        <taxon>Laurasiatheria</taxon>
        <taxon>Chiroptera</taxon>
        <taxon>Yinpterochiroptera</taxon>
        <taxon>Pteropodoidea</taxon>
        <taxon>Pteropodidae</taxon>
        <taxon>Rousettinae</taxon>
        <taxon>Rousettus</taxon>
    </lineage>
</organism>
<gene>
    <name evidence="2" type="ORF">HJG63_009118</name>
</gene>
<keyword evidence="3" id="KW-1185">Reference proteome</keyword>
<feature type="compositionally biased region" description="Basic residues" evidence="1">
    <location>
        <begin position="159"/>
        <end position="168"/>
    </location>
</feature>
<proteinExistence type="predicted"/>
<name>A0A7J8CIB8_ROUAE</name>